<dbReference type="OrthoDB" id="9810445at2"/>
<dbReference type="GO" id="GO:0004222">
    <property type="term" value="F:metalloendopeptidase activity"/>
    <property type="evidence" value="ECO:0007669"/>
    <property type="project" value="InterPro"/>
</dbReference>
<dbReference type="Pfam" id="PF01435">
    <property type="entry name" value="Peptidase_M48"/>
    <property type="match status" value="1"/>
</dbReference>
<reference evidence="9 10" key="1">
    <citation type="submission" date="2016-10" db="EMBL/GenBank/DDBJ databases">
        <authorList>
            <person name="de Groot N.N."/>
        </authorList>
    </citation>
    <scope>NUCLEOTIDE SEQUENCE [LARGE SCALE GENOMIC DNA]</scope>
    <source>
        <strain evidence="9 10">CGMCC 1.7659</strain>
    </source>
</reference>
<keyword evidence="7" id="KW-0472">Membrane</keyword>
<dbReference type="InterPro" id="IPR051156">
    <property type="entry name" value="Mito/Outer_Membr_Metalloprot"/>
</dbReference>
<dbReference type="PANTHER" id="PTHR22726">
    <property type="entry name" value="METALLOENDOPEPTIDASE OMA1"/>
    <property type="match status" value="1"/>
</dbReference>
<evidence type="ECO:0000256" key="7">
    <source>
        <dbReference type="SAM" id="Phobius"/>
    </source>
</evidence>
<evidence type="ECO:0000313" key="9">
    <source>
        <dbReference type="EMBL" id="SFM97665.1"/>
    </source>
</evidence>
<keyword evidence="10" id="KW-1185">Reference proteome</keyword>
<feature type="domain" description="Peptidase M48" evidence="8">
    <location>
        <begin position="114"/>
        <end position="280"/>
    </location>
</feature>
<dbReference type="AlphaFoldDB" id="A0A1I4V932"/>
<evidence type="ECO:0000256" key="5">
    <source>
        <dbReference type="ARBA" id="ARBA00023049"/>
    </source>
</evidence>
<evidence type="ECO:0000256" key="4">
    <source>
        <dbReference type="ARBA" id="ARBA00022833"/>
    </source>
</evidence>
<keyword evidence="1 6" id="KW-0645">Protease</keyword>
<sequence>MGPFGNRSAGQQSSRRGLKLWPILLFGLYFGYYYLSHSNEASFTGRKQLLDTTAQEEAALGLQSYQEILQQSQVVRSGPLPQQIHGIAQRLVEAAPKVEAYLAETNGVPASTDWGAYEWQVSVIESDQVNAFCLPGGKIAVYTGIVPVAKNSDGLAAVMGHEIAHALLRHGGERMAQQKLVQIGSIAASMSTGDMDPGQRQMVMAAIGAGTQYGVLLPFSRSHESEADHVGLLLSAAACFDPQEAPRLWERMAALGRQKPPEFMSTHPAEGTRISQLNGWMSEAMKVRQQFCGTTPTLQ</sequence>
<dbReference type="PANTHER" id="PTHR22726:SF1">
    <property type="entry name" value="METALLOENDOPEPTIDASE OMA1, MITOCHONDRIAL"/>
    <property type="match status" value="1"/>
</dbReference>
<gene>
    <name evidence="9" type="ORF">SAMN05216289_101228</name>
</gene>
<organism evidence="9 10">
    <name type="scientific">Dokdonella immobilis</name>
    <dbReference type="NCBI Taxonomy" id="578942"/>
    <lineage>
        <taxon>Bacteria</taxon>
        <taxon>Pseudomonadati</taxon>
        <taxon>Pseudomonadota</taxon>
        <taxon>Gammaproteobacteria</taxon>
        <taxon>Lysobacterales</taxon>
        <taxon>Rhodanobacteraceae</taxon>
        <taxon>Dokdonella</taxon>
    </lineage>
</organism>
<dbReference type="Gene3D" id="3.30.2010.10">
    <property type="entry name" value="Metalloproteases ('zincins'), catalytic domain"/>
    <property type="match status" value="1"/>
</dbReference>
<evidence type="ECO:0000313" key="10">
    <source>
        <dbReference type="Proteomes" id="UP000198575"/>
    </source>
</evidence>
<keyword evidence="2" id="KW-0479">Metal-binding</keyword>
<keyword evidence="3 6" id="KW-0378">Hydrolase</keyword>
<dbReference type="GO" id="GO:0046872">
    <property type="term" value="F:metal ion binding"/>
    <property type="evidence" value="ECO:0007669"/>
    <property type="project" value="UniProtKB-KW"/>
</dbReference>
<dbReference type="RefSeq" id="WP_092404046.1">
    <property type="nucleotide sequence ID" value="NZ_FOVF01000001.1"/>
</dbReference>
<dbReference type="STRING" id="578942.SAMN05216289_101228"/>
<proteinExistence type="inferred from homology"/>
<evidence type="ECO:0000256" key="1">
    <source>
        <dbReference type="ARBA" id="ARBA00022670"/>
    </source>
</evidence>
<feature type="transmembrane region" description="Helical" evidence="7">
    <location>
        <begin position="20"/>
        <end position="36"/>
    </location>
</feature>
<comment type="similarity">
    <text evidence="6">Belongs to the peptidase M48 family.</text>
</comment>
<evidence type="ECO:0000259" key="8">
    <source>
        <dbReference type="Pfam" id="PF01435"/>
    </source>
</evidence>
<keyword evidence="7" id="KW-1133">Transmembrane helix</keyword>
<comment type="cofactor">
    <cofactor evidence="6">
        <name>Zn(2+)</name>
        <dbReference type="ChEBI" id="CHEBI:29105"/>
    </cofactor>
    <text evidence="6">Binds 1 zinc ion per subunit.</text>
</comment>
<evidence type="ECO:0000256" key="3">
    <source>
        <dbReference type="ARBA" id="ARBA00022801"/>
    </source>
</evidence>
<evidence type="ECO:0000256" key="6">
    <source>
        <dbReference type="RuleBase" id="RU003983"/>
    </source>
</evidence>
<name>A0A1I4V932_9GAMM</name>
<dbReference type="EMBL" id="FOVF01000001">
    <property type="protein sequence ID" value="SFM97665.1"/>
    <property type="molecule type" value="Genomic_DNA"/>
</dbReference>
<protein>
    <submittedName>
        <fullName evidence="9">Peptidase family M48</fullName>
    </submittedName>
</protein>
<dbReference type="GO" id="GO:0051603">
    <property type="term" value="P:proteolysis involved in protein catabolic process"/>
    <property type="evidence" value="ECO:0007669"/>
    <property type="project" value="TreeGrafter"/>
</dbReference>
<keyword evidence="5 6" id="KW-0482">Metalloprotease</keyword>
<dbReference type="CDD" id="cd07331">
    <property type="entry name" value="M48C_Oma1_like"/>
    <property type="match status" value="1"/>
</dbReference>
<dbReference type="GO" id="GO:0016020">
    <property type="term" value="C:membrane"/>
    <property type="evidence" value="ECO:0007669"/>
    <property type="project" value="TreeGrafter"/>
</dbReference>
<accession>A0A1I4V932</accession>
<evidence type="ECO:0000256" key="2">
    <source>
        <dbReference type="ARBA" id="ARBA00022723"/>
    </source>
</evidence>
<keyword evidence="4 6" id="KW-0862">Zinc</keyword>
<keyword evidence="7" id="KW-0812">Transmembrane</keyword>
<dbReference type="InterPro" id="IPR001915">
    <property type="entry name" value="Peptidase_M48"/>
</dbReference>
<dbReference type="Proteomes" id="UP000198575">
    <property type="component" value="Unassembled WGS sequence"/>
</dbReference>